<dbReference type="GO" id="GO:0048812">
    <property type="term" value="P:neuron projection morphogenesis"/>
    <property type="evidence" value="ECO:0007669"/>
    <property type="project" value="TreeGrafter"/>
</dbReference>
<feature type="domain" description="VPS9" evidence="3">
    <location>
        <begin position="223"/>
        <end position="360"/>
    </location>
</feature>
<feature type="repeat" description="ANK" evidence="1">
    <location>
        <begin position="798"/>
        <end position="830"/>
    </location>
</feature>
<dbReference type="SMART" id="SM00248">
    <property type="entry name" value="ANK"/>
    <property type="match status" value="7"/>
</dbReference>
<dbReference type="InterPro" id="IPR051248">
    <property type="entry name" value="UPF0507/Ank_repeat_27"/>
</dbReference>
<dbReference type="GO" id="GO:0097422">
    <property type="term" value="C:tubular endosome"/>
    <property type="evidence" value="ECO:0007669"/>
    <property type="project" value="TreeGrafter"/>
</dbReference>
<dbReference type="Gene3D" id="1.20.1050.80">
    <property type="entry name" value="VPS9 domain"/>
    <property type="match status" value="1"/>
</dbReference>
<sequence>MKDYRELFLKCVTEDCILCVPRSGSVSRYMLAFEDFCAHILVPSYELPESHFLNINGEVVRIHNRVITVEHELGHQSSIHILFEETFYTDDDFKYKVLCIEKPIESKKIISCNANRIVILRTLRECVDFLWMESGSSEIVEKINHLTTEFLKTNCDDCDLETLIENTKSLYVKCVQVALKCPKMRQRVESEKSLVTNIKIAVETCMQHNIYSRIIKAISTVTAFDDAHMNKILRNLSSLQIQDFEIKSELYNAVPNAKFELSKIDCYSTVLGKSGCLKKMFLALSKCSNGDQVVSADDVLQILIFLIIKIGLPNWNAQLKYLKYFRFSVQPQIHDEVCFLITSLEAALEHIQSEMLVDENGIIKNEMSEVKWLPDKMCHYETDELGSVHNFFKAVSLGDLEQVKLCLSKEDNSMNDMYLKLCHPLCICPKCKALTSKHRDNILTVNSCDGQGLTALHIASLYCKSAIVEFLLSVGADPNKCDLNGLSAMHYAAMKGHQNGLLLIAYSGGDVNAMDYSLNTPLHYCSNNGHENCVKALIYFCENSGIKLNVNSQNSSGDTALHKASRWGYFNIVQILVENGADPTIRNKRKLSPIDEAHNPRILDLITRPIGKIQNYVRIIPFRPMLDHQEEVFKGVVPSNIDQVKRVEKLMKTIADGDSNLACYYLGLDMAELENVDGKMGECSDVESAERKCHPLCRCSDCEHSSSDDNQEETQKRQKTDRININSCNAEGYTALHMTAVHGRTELCKVIIRNGGLLNAQTREELLTPLMLACQNQRLEIVKLLLKHGCNIDMQDSEGNTALHHACRTRDTKIVSALVENDPDINIKNYRNKTALQEAEENLFIGVTKAIKRDNSLAWLDEPNNQDGNNDPSDRLD</sequence>
<evidence type="ECO:0000256" key="2">
    <source>
        <dbReference type="SAM" id="MobiDB-lite"/>
    </source>
</evidence>
<evidence type="ECO:0000259" key="3">
    <source>
        <dbReference type="PROSITE" id="PS51205"/>
    </source>
</evidence>
<dbReference type="Pfam" id="PF12796">
    <property type="entry name" value="Ank_2"/>
    <property type="match status" value="2"/>
</dbReference>
<dbReference type="PROSITE" id="PS50088">
    <property type="entry name" value="ANK_REPEAT"/>
    <property type="match status" value="6"/>
</dbReference>
<dbReference type="Pfam" id="PF02204">
    <property type="entry name" value="VPS9"/>
    <property type="match status" value="1"/>
</dbReference>
<feature type="repeat" description="ANK" evidence="1">
    <location>
        <begin position="484"/>
        <end position="516"/>
    </location>
</feature>
<dbReference type="GO" id="GO:0005886">
    <property type="term" value="C:plasma membrane"/>
    <property type="evidence" value="ECO:0007669"/>
    <property type="project" value="TreeGrafter"/>
</dbReference>
<protein>
    <recommendedName>
        <fullName evidence="3">VPS9 domain-containing protein</fullName>
    </recommendedName>
</protein>
<dbReference type="GO" id="GO:0000149">
    <property type="term" value="F:SNARE binding"/>
    <property type="evidence" value="ECO:0007669"/>
    <property type="project" value="TreeGrafter"/>
</dbReference>
<dbReference type="SUPFAM" id="SSF48403">
    <property type="entry name" value="Ankyrin repeat"/>
    <property type="match status" value="2"/>
</dbReference>
<evidence type="ECO:0000313" key="4">
    <source>
        <dbReference type="EMBL" id="KAL0278602.1"/>
    </source>
</evidence>
<dbReference type="GO" id="GO:0005769">
    <property type="term" value="C:early endosome"/>
    <property type="evidence" value="ECO:0007669"/>
    <property type="project" value="TreeGrafter"/>
</dbReference>
<dbReference type="PRINTS" id="PR01415">
    <property type="entry name" value="ANKYRIN"/>
</dbReference>
<dbReference type="PROSITE" id="PS51205">
    <property type="entry name" value="VPS9"/>
    <property type="match status" value="1"/>
</dbReference>
<dbReference type="PROSITE" id="PS50297">
    <property type="entry name" value="ANK_REP_REGION"/>
    <property type="match status" value="6"/>
</dbReference>
<dbReference type="EMBL" id="JARGDH010000001">
    <property type="protein sequence ID" value="KAL0278602.1"/>
    <property type="molecule type" value="Genomic_DNA"/>
</dbReference>
<name>A0AAW2IA42_9NEOP</name>
<evidence type="ECO:0000256" key="1">
    <source>
        <dbReference type="PROSITE-ProRule" id="PRU00023"/>
    </source>
</evidence>
<feature type="region of interest" description="Disordered" evidence="2">
    <location>
        <begin position="702"/>
        <end position="721"/>
    </location>
</feature>
<dbReference type="GO" id="GO:0005770">
    <property type="term" value="C:late endosome"/>
    <property type="evidence" value="ECO:0007669"/>
    <property type="project" value="TreeGrafter"/>
</dbReference>
<dbReference type="InterPro" id="IPR036770">
    <property type="entry name" value="Ankyrin_rpt-contain_sf"/>
</dbReference>
<dbReference type="InterPro" id="IPR037191">
    <property type="entry name" value="VPS9_dom_sf"/>
</dbReference>
<accession>A0AAW2IA42</accession>
<dbReference type="GO" id="GO:0030133">
    <property type="term" value="C:transport vesicle"/>
    <property type="evidence" value="ECO:0007669"/>
    <property type="project" value="TreeGrafter"/>
</dbReference>
<dbReference type="CDD" id="cd22885">
    <property type="entry name" value="ANKRD27_zf1"/>
    <property type="match status" value="1"/>
</dbReference>
<feature type="repeat" description="ANK" evidence="1">
    <location>
        <begin position="556"/>
        <end position="588"/>
    </location>
</feature>
<dbReference type="AlphaFoldDB" id="A0AAW2IA42"/>
<feature type="repeat" description="ANK" evidence="1">
    <location>
        <begin position="451"/>
        <end position="483"/>
    </location>
</feature>
<dbReference type="GO" id="GO:0045022">
    <property type="term" value="P:early endosome to late endosome transport"/>
    <property type="evidence" value="ECO:0007669"/>
    <property type="project" value="TreeGrafter"/>
</dbReference>
<dbReference type="PANTHER" id="PTHR24170">
    <property type="entry name" value="ANKYRIN REPEAT DOMAIN-CONTAINING PROTEIN 27"/>
    <property type="match status" value="1"/>
</dbReference>
<proteinExistence type="predicted"/>
<keyword evidence="1" id="KW-0040">ANK repeat</keyword>
<reference evidence="4" key="1">
    <citation type="journal article" date="2024" name="Gigascience">
        <title>Chromosome-level genome of the poultry shaft louse Menopon gallinae provides insight into the host-switching and adaptive evolution of parasitic lice.</title>
        <authorList>
            <person name="Xu Y."/>
            <person name="Ma L."/>
            <person name="Liu S."/>
            <person name="Liang Y."/>
            <person name="Liu Q."/>
            <person name="He Z."/>
            <person name="Tian L."/>
            <person name="Duan Y."/>
            <person name="Cai W."/>
            <person name="Li H."/>
            <person name="Song F."/>
        </authorList>
    </citation>
    <scope>NUCLEOTIDE SEQUENCE</scope>
    <source>
        <strain evidence="4">Cailab_2023a</strain>
    </source>
</reference>
<dbReference type="InterPro" id="IPR003123">
    <property type="entry name" value="VPS9"/>
</dbReference>
<dbReference type="PANTHER" id="PTHR24170:SF2">
    <property type="entry name" value="ANKYRIN REPEAT DOMAIN-CONTAINING PROTEIN 27"/>
    <property type="match status" value="1"/>
</dbReference>
<feature type="repeat" description="ANK" evidence="1">
    <location>
        <begin position="731"/>
        <end position="763"/>
    </location>
</feature>
<dbReference type="Gene3D" id="1.25.40.20">
    <property type="entry name" value="Ankyrin repeat-containing domain"/>
    <property type="match status" value="2"/>
</dbReference>
<dbReference type="GO" id="GO:0043005">
    <property type="term" value="C:neuron projection"/>
    <property type="evidence" value="ECO:0007669"/>
    <property type="project" value="TreeGrafter"/>
</dbReference>
<dbReference type="SUPFAM" id="SSF109993">
    <property type="entry name" value="VPS9 domain"/>
    <property type="match status" value="1"/>
</dbReference>
<feature type="region of interest" description="Disordered" evidence="2">
    <location>
        <begin position="858"/>
        <end position="877"/>
    </location>
</feature>
<dbReference type="InterPro" id="IPR002110">
    <property type="entry name" value="Ankyrin_rpt"/>
</dbReference>
<organism evidence="4">
    <name type="scientific">Menopon gallinae</name>
    <name type="common">poultry shaft louse</name>
    <dbReference type="NCBI Taxonomy" id="328185"/>
    <lineage>
        <taxon>Eukaryota</taxon>
        <taxon>Metazoa</taxon>
        <taxon>Ecdysozoa</taxon>
        <taxon>Arthropoda</taxon>
        <taxon>Hexapoda</taxon>
        <taxon>Insecta</taxon>
        <taxon>Pterygota</taxon>
        <taxon>Neoptera</taxon>
        <taxon>Paraneoptera</taxon>
        <taxon>Psocodea</taxon>
        <taxon>Troctomorpha</taxon>
        <taxon>Phthiraptera</taxon>
        <taxon>Amblycera</taxon>
        <taxon>Menoponidae</taxon>
        <taxon>Menopon</taxon>
    </lineage>
</organism>
<comment type="caution">
    <text evidence="4">The sequence shown here is derived from an EMBL/GenBank/DDBJ whole genome shotgun (WGS) entry which is preliminary data.</text>
</comment>
<gene>
    <name evidence="4" type="ORF">PYX00_000375</name>
</gene>
<dbReference type="Pfam" id="PF00023">
    <property type="entry name" value="Ank"/>
    <property type="match status" value="2"/>
</dbReference>
<feature type="repeat" description="ANK" evidence="1">
    <location>
        <begin position="765"/>
        <end position="797"/>
    </location>
</feature>
<dbReference type="GO" id="GO:0005085">
    <property type="term" value="F:guanyl-nucleotide exchange factor activity"/>
    <property type="evidence" value="ECO:0007669"/>
    <property type="project" value="TreeGrafter"/>
</dbReference>